<feature type="domain" description="HTH cro/C1-type" evidence="2">
    <location>
        <begin position="6"/>
        <end position="60"/>
    </location>
</feature>
<protein>
    <submittedName>
        <fullName evidence="3">XRE family transcriptional regulator</fullName>
    </submittedName>
</protein>
<dbReference type="SMART" id="SM00530">
    <property type="entry name" value="HTH_XRE"/>
    <property type="match status" value="1"/>
</dbReference>
<dbReference type="Pfam" id="PF01381">
    <property type="entry name" value="HTH_3"/>
    <property type="match status" value="1"/>
</dbReference>
<evidence type="ECO:0000313" key="3">
    <source>
        <dbReference type="EMBL" id="QEZ68026.1"/>
    </source>
</evidence>
<dbReference type="Gene3D" id="1.10.260.40">
    <property type="entry name" value="lambda repressor-like DNA-binding domains"/>
    <property type="match status" value="1"/>
</dbReference>
<dbReference type="EMBL" id="CP032452">
    <property type="protein sequence ID" value="QEZ68026.1"/>
    <property type="molecule type" value="Genomic_DNA"/>
</dbReference>
<dbReference type="AlphaFoldDB" id="A0A5P3XA39"/>
<dbReference type="SUPFAM" id="SSF47413">
    <property type="entry name" value="lambda repressor-like DNA-binding domains"/>
    <property type="match status" value="1"/>
</dbReference>
<dbReference type="RefSeq" id="WP_150885919.1">
    <property type="nucleotide sequence ID" value="NZ_CP032452.1"/>
</dbReference>
<name>A0A5P3XA39_PARBF</name>
<dbReference type="Proteomes" id="UP000326961">
    <property type="component" value="Chromosome"/>
</dbReference>
<evidence type="ECO:0000256" key="1">
    <source>
        <dbReference type="ARBA" id="ARBA00023125"/>
    </source>
</evidence>
<dbReference type="PANTHER" id="PTHR46558:SF4">
    <property type="entry name" value="DNA-BIDING PHAGE PROTEIN"/>
    <property type="match status" value="1"/>
</dbReference>
<dbReference type="CDD" id="cd00093">
    <property type="entry name" value="HTH_XRE"/>
    <property type="match status" value="1"/>
</dbReference>
<reference evidence="3 4" key="1">
    <citation type="submission" date="2018-09" db="EMBL/GenBank/DDBJ databases">
        <title>A clostridial neurotoxin that targets Anopheles mosquitoes.</title>
        <authorList>
            <person name="Contreras E."/>
            <person name="Masuyer G."/>
            <person name="Qureshi N."/>
            <person name="Chawla S."/>
            <person name="Lim H.L."/>
            <person name="Chen J."/>
            <person name="Stenmark P."/>
            <person name="Gill S."/>
        </authorList>
    </citation>
    <scope>NUCLEOTIDE SEQUENCE [LARGE SCALE GENOMIC DNA]</scope>
    <source>
        <strain evidence="3 4">Cbm</strain>
    </source>
</reference>
<sequence>MNKQLLKKMRLQSGLKQKDIAKKLGIAPNSYSDKENGNRKFTIQEAIRICEILECDVKEIFLTS</sequence>
<dbReference type="PROSITE" id="PS50943">
    <property type="entry name" value="HTH_CROC1"/>
    <property type="match status" value="1"/>
</dbReference>
<dbReference type="InterPro" id="IPR001387">
    <property type="entry name" value="Cro/C1-type_HTH"/>
</dbReference>
<dbReference type="PANTHER" id="PTHR46558">
    <property type="entry name" value="TRACRIPTIONAL REGULATORY PROTEIN-RELATED-RELATED"/>
    <property type="match status" value="1"/>
</dbReference>
<organism evidence="3 4">
    <name type="scientific">Paraclostridium bifermentans</name>
    <name type="common">Clostridium bifermentans</name>
    <dbReference type="NCBI Taxonomy" id="1490"/>
    <lineage>
        <taxon>Bacteria</taxon>
        <taxon>Bacillati</taxon>
        <taxon>Bacillota</taxon>
        <taxon>Clostridia</taxon>
        <taxon>Peptostreptococcales</taxon>
        <taxon>Peptostreptococcaceae</taxon>
        <taxon>Paraclostridium</taxon>
    </lineage>
</organism>
<proteinExistence type="predicted"/>
<evidence type="ECO:0000313" key="4">
    <source>
        <dbReference type="Proteomes" id="UP000326961"/>
    </source>
</evidence>
<keyword evidence="1" id="KW-0238">DNA-binding</keyword>
<gene>
    <name evidence="3" type="ORF">D4A35_03390</name>
</gene>
<dbReference type="GO" id="GO:0003677">
    <property type="term" value="F:DNA binding"/>
    <property type="evidence" value="ECO:0007669"/>
    <property type="project" value="UniProtKB-KW"/>
</dbReference>
<dbReference type="InterPro" id="IPR010982">
    <property type="entry name" value="Lambda_DNA-bd_dom_sf"/>
</dbReference>
<evidence type="ECO:0000259" key="2">
    <source>
        <dbReference type="PROSITE" id="PS50943"/>
    </source>
</evidence>
<accession>A0A5P3XA39</accession>